<proteinExistence type="predicted"/>
<reference evidence="2" key="1">
    <citation type="journal article" date="2018" name="BMC Genomics">
        <title>Comparative genomics of the wheat fungal pathogen Pyrenophora tritici-repentis reveals chromosomal variations and genome plasticity.</title>
        <authorList>
            <person name="Moolhuijzen P."/>
            <person name="See P.T."/>
            <person name="Hane J.K."/>
            <person name="Shi G."/>
            <person name="Liu Z."/>
            <person name="Oliver R.P."/>
            <person name="Moffat C.S."/>
        </authorList>
    </citation>
    <scope>NUCLEOTIDE SEQUENCE [LARGE SCALE GENOMIC DNA]</scope>
    <source>
        <strain evidence="2">M4</strain>
    </source>
</reference>
<name>A0A834VNV4_9PLEO</name>
<organism evidence="2 3">
    <name type="scientific">Pyrenophora tritici-repentis</name>
    <dbReference type="NCBI Taxonomy" id="45151"/>
    <lineage>
        <taxon>Eukaryota</taxon>
        <taxon>Fungi</taxon>
        <taxon>Dikarya</taxon>
        <taxon>Ascomycota</taxon>
        <taxon>Pezizomycotina</taxon>
        <taxon>Dothideomycetes</taxon>
        <taxon>Pleosporomycetidae</taxon>
        <taxon>Pleosporales</taxon>
        <taxon>Pleosporineae</taxon>
        <taxon>Pleosporaceae</taxon>
        <taxon>Pyrenophora</taxon>
    </lineage>
</organism>
<dbReference type="AlphaFoldDB" id="A0A834VNV4"/>
<evidence type="ECO:0000256" key="1">
    <source>
        <dbReference type="SAM" id="MobiDB-lite"/>
    </source>
</evidence>
<gene>
    <name evidence="2" type="ORF">PtrM4_106570</name>
</gene>
<comment type="caution">
    <text evidence="2">The sequence shown here is derived from an EMBL/GenBank/DDBJ whole genome shotgun (WGS) entry which is preliminary data.</text>
</comment>
<feature type="compositionally biased region" description="Polar residues" evidence="1">
    <location>
        <begin position="136"/>
        <end position="146"/>
    </location>
</feature>
<protein>
    <submittedName>
        <fullName evidence="2">Uncharacterized protein</fullName>
    </submittedName>
</protein>
<sequence>MGSPDRDGGLASRLGACSSSAGSSPASCLRICSFNLFALSCSNAACLTLAIVPSKVYWGFPNGRNGVPPESLLPTPAGALEDSLAASGLRICSSNLFFSACFSLIIVTSSGLGVSNGVAPPPKPLLPPMSRGAFKQSGSPAAQLTPSRPGKSVFASNTASYA</sequence>
<accession>A0A834VNV4</accession>
<dbReference type="Proteomes" id="UP000245464">
    <property type="component" value="Chromosome 5"/>
</dbReference>
<feature type="region of interest" description="Disordered" evidence="1">
    <location>
        <begin position="125"/>
        <end position="162"/>
    </location>
</feature>
<dbReference type="EMBL" id="NQIK02000005">
    <property type="protein sequence ID" value="KAF7570655.1"/>
    <property type="molecule type" value="Genomic_DNA"/>
</dbReference>
<dbReference type="RefSeq" id="XP_065962155.1">
    <property type="nucleotide sequence ID" value="XM_066107706.1"/>
</dbReference>
<evidence type="ECO:0000313" key="2">
    <source>
        <dbReference type="EMBL" id="KAF7570655.1"/>
    </source>
</evidence>
<dbReference type="GeneID" id="90956705"/>
<dbReference type="KEGG" id="ptrr:90956705"/>
<evidence type="ECO:0000313" key="3">
    <source>
        <dbReference type="Proteomes" id="UP000245464"/>
    </source>
</evidence>